<sequence>MPLPDAEQLLAALIEQLRPAVADDTIIVGIHTGGAWLAQRIHQALQIQTGLGVLDISFYRDDYSKIGLHPQVKPSQLPFEVEGSHIVLVDDVLYTGRTVRAAVNELFDYGRPASIHLAVLVDRGGRELPVAAQYTGATLSLAANSMLELKQAEDGQLSLGLRDIASGAWSGRGAAVDC</sequence>
<organism evidence="2 3">
    <name type="scientific">Nitrosomonas halophila</name>
    <dbReference type="NCBI Taxonomy" id="44576"/>
    <lineage>
        <taxon>Bacteria</taxon>
        <taxon>Pseudomonadati</taxon>
        <taxon>Pseudomonadota</taxon>
        <taxon>Betaproteobacteria</taxon>
        <taxon>Nitrosomonadales</taxon>
        <taxon>Nitrosomonadaceae</taxon>
        <taxon>Nitrosomonas</taxon>
    </lineage>
</organism>
<evidence type="ECO:0000259" key="1">
    <source>
        <dbReference type="Pfam" id="PF00156"/>
    </source>
</evidence>
<dbReference type="STRING" id="44576.SAMN05421881_10475"/>
<keyword evidence="2" id="KW-0328">Glycosyltransferase</keyword>
<evidence type="ECO:0000313" key="2">
    <source>
        <dbReference type="EMBL" id="SDY61221.1"/>
    </source>
</evidence>
<dbReference type="NCBIfam" id="NF003545">
    <property type="entry name" value="PRK05205.1-1"/>
    <property type="match status" value="1"/>
</dbReference>
<evidence type="ECO:0000313" key="3">
    <source>
        <dbReference type="Proteomes" id="UP000198640"/>
    </source>
</evidence>
<keyword evidence="2" id="KW-0808">Transferase</keyword>
<dbReference type="InterPro" id="IPR029057">
    <property type="entry name" value="PRTase-like"/>
</dbReference>
<dbReference type="CDD" id="cd06223">
    <property type="entry name" value="PRTases_typeI"/>
    <property type="match status" value="1"/>
</dbReference>
<proteinExistence type="predicted"/>
<protein>
    <submittedName>
        <fullName evidence="2">Pyrimidine operon attenuation protein / uracil phosphoribosyltransferase</fullName>
    </submittedName>
</protein>
<gene>
    <name evidence="2" type="ORF">SAMN05421881_10475</name>
</gene>
<dbReference type="PANTHER" id="PTHR11608:SF0">
    <property type="entry name" value="BIFUNCTIONAL PROTEIN PYRR"/>
    <property type="match status" value="1"/>
</dbReference>
<dbReference type="NCBIfam" id="NF003549">
    <property type="entry name" value="PRK05205.1-5"/>
    <property type="match status" value="1"/>
</dbReference>
<dbReference type="Gene3D" id="3.40.50.2020">
    <property type="match status" value="1"/>
</dbReference>
<dbReference type="InterPro" id="IPR000836">
    <property type="entry name" value="PRTase_dom"/>
</dbReference>
<name>A0A1H3LA09_9PROT</name>
<dbReference type="OrthoDB" id="9802227at2"/>
<dbReference type="SUPFAM" id="SSF53271">
    <property type="entry name" value="PRTase-like"/>
    <property type="match status" value="1"/>
</dbReference>
<dbReference type="InterPro" id="IPR050137">
    <property type="entry name" value="PyrR_bifunctional"/>
</dbReference>
<accession>A0A1H3LA09</accession>
<dbReference type="AlphaFoldDB" id="A0A1H3LA09"/>
<keyword evidence="3" id="KW-1185">Reference proteome</keyword>
<dbReference type="Pfam" id="PF00156">
    <property type="entry name" value="Pribosyltran"/>
    <property type="match status" value="1"/>
</dbReference>
<reference evidence="2 3" key="1">
    <citation type="submission" date="2016-10" db="EMBL/GenBank/DDBJ databases">
        <authorList>
            <person name="de Groot N.N."/>
        </authorList>
    </citation>
    <scope>NUCLEOTIDE SEQUENCE [LARGE SCALE GENOMIC DNA]</scope>
    <source>
        <strain evidence="2 3">Nm1</strain>
    </source>
</reference>
<feature type="domain" description="Phosphoribosyltransferase" evidence="1">
    <location>
        <begin position="6"/>
        <end position="133"/>
    </location>
</feature>
<dbReference type="GO" id="GO:0016757">
    <property type="term" value="F:glycosyltransferase activity"/>
    <property type="evidence" value="ECO:0007669"/>
    <property type="project" value="UniProtKB-KW"/>
</dbReference>
<dbReference type="RefSeq" id="WP_090414912.1">
    <property type="nucleotide sequence ID" value="NZ_FNOY01000047.1"/>
</dbReference>
<dbReference type="EMBL" id="FNOY01000047">
    <property type="protein sequence ID" value="SDY61221.1"/>
    <property type="molecule type" value="Genomic_DNA"/>
</dbReference>
<dbReference type="Proteomes" id="UP000198640">
    <property type="component" value="Unassembled WGS sequence"/>
</dbReference>
<dbReference type="PANTHER" id="PTHR11608">
    <property type="entry name" value="BIFUNCTIONAL PROTEIN PYRR"/>
    <property type="match status" value="1"/>
</dbReference>